<name>A0A9P5K5H5_COLSI</name>
<feature type="domain" description="RNase III" evidence="1">
    <location>
        <begin position="12"/>
        <end position="138"/>
    </location>
</feature>
<dbReference type="OrthoDB" id="67027at2759"/>
<dbReference type="AlphaFoldDB" id="A0A9P5K5H5"/>
<dbReference type="Proteomes" id="UP000711996">
    <property type="component" value="Unassembled WGS sequence"/>
</dbReference>
<keyword evidence="3" id="KW-1185">Reference proteome</keyword>
<evidence type="ECO:0000259" key="1">
    <source>
        <dbReference type="PROSITE" id="PS50142"/>
    </source>
</evidence>
<proteinExistence type="predicted"/>
<accession>A0A9P5K5H5</accession>
<dbReference type="GO" id="GO:0006396">
    <property type="term" value="P:RNA processing"/>
    <property type="evidence" value="ECO:0007669"/>
    <property type="project" value="InterPro"/>
</dbReference>
<gene>
    <name evidence="2" type="primary">rnc-0</name>
    <name evidence="2" type="ORF">CGCSCA2_v006411</name>
</gene>
<reference evidence="2" key="1">
    <citation type="submission" date="2019-06" db="EMBL/GenBank/DDBJ databases">
        <authorList>
            <person name="Gan P."/>
            <person name="Shirasu K."/>
        </authorList>
    </citation>
    <scope>NUCLEOTIDE SEQUENCE [LARGE SCALE GENOMIC DNA]</scope>
    <source>
        <strain evidence="2">CAD2</strain>
    </source>
</reference>
<dbReference type="CDD" id="cd00593">
    <property type="entry name" value="RIBOc"/>
    <property type="match status" value="1"/>
</dbReference>
<evidence type="ECO:0000313" key="2">
    <source>
        <dbReference type="EMBL" id="KAF4859445.1"/>
    </source>
</evidence>
<dbReference type="GO" id="GO:0004525">
    <property type="term" value="F:ribonuclease III activity"/>
    <property type="evidence" value="ECO:0007669"/>
    <property type="project" value="InterPro"/>
</dbReference>
<comment type="caution">
    <text evidence="2">The sequence shown here is derived from an EMBL/GenBank/DDBJ whole genome shotgun (WGS) entry which is preliminary data.</text>
</comment>
<dbReference type="PROSITE" id="PS50142">
    <property type="entry name" value="RNASE_3_2"/>
    <property type="match status" value="1"/>
</dbReference>
<dbReference type="SUPFAM" id="SSF69065">
    <property type="entry name" value="RNase III domain-like"/>
    <property type="match status" value="1"/>
</dbReference>
<evidence type="ECO:0000313" key="3">
    <source>
        <dbReference type="Proteomes" id="UP000711996"/>
    </source>
</evidence>
<dbReference type="EMBL" id="QPMT01000017">
    <property type="protein sequence ID" value="KAF4859445.1"/>
    <property type="molecule type" value="Genomic_DNA"/>
</dbReference>
<protein>
    <submittedName>
        <fullName evidence="2">Ribonuclease 3</fullName>
    </submittedName>
</protein>
<dbReference type="InterPro" id="IPR000999">
    <property type="entry name" value="RNase_III_dom"/>
</dbReference>
<sequence>MNDNLYNRAQKENEVMAIIDYEFQDRDRLREALQGKGSLVTHIGGRPVPENNKMLALLGDKMIGFIIIRDERRNGRTIGQATRRVAELASDRRLEALCDNIGLTQWINVSPFHGGLVSRDNKSATIEAIVGAVFEDAGEAVAKRVMENMDIIEPIASEPV</sequence>
<organism evidence="2 3">
    <name type="scientific">Colletotrichum siamense</name>
    <name type="common">Anthracnose fungus</name>
    <dbReference type="NCBI Taxonomy" id="690259"/>
    <lineage>
        <taxon>Eukaryota</taxon>
        <taxon>Fungi</taxon>
        <taxon>Dikarya</taxon>
        <taxon>Ascomycota</taxon>
        <taxon>Pezizomycotina</taxon>
        <taxon>Sordariomycetes</taxon>
        <taxon>Hypocreomycetidae</taxon>
        <taxon>Glomerellales</taxon>
        <taxon>Glomerellaceae</taxon>
        <taxon>Colletotrichum</taxon>
        <taxon>Colletotrichum gloeosporioides species complex</taxon>
    </lineage>
</organism>
<dbReference type="SMART" id="SM00535">
    <property type="entry name" value="RIBOc"/>
    <property type="match status" value="1"/>
</dbReference>
<dbReference type="Gene3D" id="1.10.1520.10">
    <property type="entry name" value="Ribonuclease III domain"/>
    <property type="match status" value="1"/>
</dbReference>
<dbReference type="InterPro" id="IPR036389">
    <property type="entry name" value="RNase_III_sf"/>
</dbReference>